<dbReference type="eggNOG" id="ENOG5033AUW">
    <property type="taxonomic scope" value="Bacteria"/>
</dbReference>
<dbReference type="PROSITE" id="PS51257">
    <property type="entry name" value="PROKAR_LIPOPROTEIN"/>
    <property type="match status" value="1"/>
</dbReference>
<dbReference type="STRING" id="589865.DaAHT2_0591"/>
<proteinExistence type="predicted"/>
<evidence type="ECO:0000259" key="2">
    <source>
        <dbReference type="Pfam" id="PF14343"/>
    </source>
</evidence>
<dbReference type="EMBL" id="CP001940">
    <property type="protein sequence ID" value="ADH85297.1"/>
    <property type="molecule type" value="Genomic_DNA"/>
</dbReference>
<dbReference type="OrthoDB" id="7063364at2"/>
<dbReference type="InterPro" id="IPR025748">
    <property type="entry name" value="PrcB_C_dom"/>
</dbReference>
<dbReference type="AlphaFoldDB" id="D6Z0R8"/>
<gene>
    <name evidence="3" type="ordered locus">DaAHT2_0591</name>
</gene>
<feature type="domain" description="PrcB C-terminal" evidence="2">
    <location>
        <begin position="91"/>
        <end position="148"/>
    </location>
</feature>
<dbReference type="RefSeq" id="WP_013162828.1">
    <property type="nucleotide sequence ID" value="NC_014216.1"/>
</dbReference>
<dbReference type="InParanoid" id="D6Z0R8"/>
<keyword evidence="1" id="KW-0732">Signal</keyword>
<feature type="chain" id="PRO_5003091476" description="PrcB C-terminal domain-containing protein" evidence="1">
    <location>
        <begin position="24"/>
        <end position="165"/>
    </location>
</feature>
<evidence type="ECO:0000313" key="3">
    <source>
        <dbReference type="EMBL" id="ADH85297.1"/>
    </source>
</evidence>
<evidence type="ECO:0000313" key="4">
    <source>
        <dbReference type="Proteomes" id="UP000001508"/>
    </source>
</evidence>
<feature type="signal peptide" evidence="1">
    <location>
        <begin position="1"/>
        <end position="23"/>
    </location>
</feature>
<name>D6Z0R8_DESAT</name>
<dbReference type="HOGENOM" id="CLU_142689_0_0_7"/>
<organism evidence="3 4">
    <name type="scientific">Desulfurivibrio alkaliphilus (strain DSM 19089 / UNIQEM U267 / AHT2)</name>
    <dbReference type="NCBI Taxonomy" id="589865"/>
    <lineage>
        <taxon>Bacteria</taxon>
        <taxon>Pseudomonadati</taxon>
        <taxon>Thermodesulfobacteriota</taxon>
        <taxon>Desulfobulbia</taxon>
        <taxon>Desulfobulbales</taxon>
        <taxon>Desulfobulbaceae</taxon>
        <taxon>Desulfurivibrio</taxon>
    </lineage>
</organism>
<keyword evidence="4" id="KW-1185">Reference proteome</keyword>
<evidence type="ECO:0000256" key="1">
    <source>
        <dbReference type="SAM" id="SignalP"/>
    </source>
</evidence>
<protein>
    <recommendedName>
        <fullName evidence="2">PrcB C-terminal domain-containing protein</fullName>
    </recommendedName>
</protein>
<dbReference type="Proteomes" id="UP000001508">
    <property type="component" value="Chromosome"/>
</dbReference>
<dbReference type="Pfam" id="PF14343">
    <property type="entry name" value="PrcB_C"/>
    <property type="match status" value="1"/>
</dbReference>
<dbReference type="KEGG" id="dak:DaAHT2_0591"/>
<accession>D6Z0R8</accession>
<reference evidence="4" key="1">
    <citation type="submission" date="2010-02" db="EMBL/GenBank/DDBJ databases">
        <title>Complete sequence of Desulfurivibrio alkaliphilus AHT2.</title>
        <authorList>
            <consortium name="US DOE Joint Genome Institute"/>
            <person name="Pitluck S."/>
            <person name="Chertkov O."/>
            <person name="Detter J.C."/>
            <person name="Han C."/>
            <person name="Tapia R."/>
            <person name="Larimer F."/>
            <person name="Land M."/>
            <person name="Hauser L."/>
            <person name="Kyrpides N."/>
            <person name="Mikhailova N."/>
            <person name="Sorokin D.Y."/>
            <person name="Muyzer G."/>
            <person name="Woyke T."/>
        </authorList>
    </citation>
    <scope>NUCLEOTIDE SEQUENCE [LARGE SCALE GENOMIC DNA]</scope>
    <source>
        <strain evidence="4">DSM 19089 / UNIQEM U267 / AHT2</strain>
    </source>
</reference>
<sequence>MKSGFALLAAMLLLAWSLGGCIADDNDKNDNDDPGDPVASLLLTSGQTSGIDGERLTALRKQAAYNQLWQEHETAFVTPPAQPAVDFNQHMVVATFLGRRDTDGYRVEVVEVREREHSLMVTVRFTVPDDGCQVTEISTQPYRLITIPQTDKVVGFTTEVRESCP</sequence>